<keyword evidence="3" id="KW-1185">Reference proteome</keyword>
<dbReference type="Proteomes" id="UP000199120">
    <property type="component" value="Unassembled WGS sequence"/>
</dbReference>
<organism evidence="2 3">
    <name type="scientific">Paraburkholderia caballeronis</name>
    <dbReference type="NCBI Taxonomy" id="416943"/>
    <lineage>
        <taxon>Bacteria</taxon>
        <taxon>Pseudomonadati</taxon>
        <taxon>Pseudomonadota</taxon>
        <taxon>Betaproteobacteria</taxon>
        <taxon>Burkholderiales</taxon>
        <taxon>Burkholderiaceae</taxon>
        <taxon>Paraburkholderia</taxon>
    </lineage>
</organism>
<accession>A0A1H7NRY8</accession>
<feature type="compositionally biased region" description="Low complexity" evidence="1">
    <location>
        <begin position="187"/>
        <end position="204"/>
    </location>
</feature>
<dbReference type="EMBL" id="FOAJ01000006">
    <property type="protein sequence ID" value="SEL26176.1"/>
    <property type="molecule type" value="Genomic_DNA"/>
</dbReference>
<feature type="compositionally biased region" description="Basic and acidic residues" evidence="1">
    <location>
        <begin position="98"/>
        <end position="109"/>
    </location>
</feature>
<dbReference type="AlphaFoldDB" id="A0A1H7NRY8"/>
<feature type="compositionally biased region" description="Basic residues" evidence="1">
    <location>
        <begin position="173"/>
        <end position="186"/>
    </location>
</feature>
<evidence type="ECO:0000256" key="1">
    <source>
        <dbReference type="SAM" id="MobiDB-lite"/>
    </source>
</evidence>
<evidence type="ECO:0000313" key="2">
    <source>
        <dbReference type="EMBL" id="SEL26176.1"/>
    </source>
</evidence>
<name>A0A1H7NRY8_9BURK</name>
<feature type="compositionally biased region" description="Low complexity" evidence="1">
    <location>
        <begin position="123"/>
        <end position="134"/>
    </location>
</feature>
<evidence type="ECO:0000313" key="3">
    <source>
        <dbReference type="Proteomes" id="UP000199120"/>
    </source>
</evidence>
<dbReference type="STRING" id="416943.SAMN05445871_5183"/>
<feature type="region of interest" description="Disordered" evidence="1">
    <location>
        <begin position="93"/>
        <end position="204"/>
    </location>
</feature>
<sequence>MKGDQAGVMRVKCHRSLARIVPYLCQPILSQNARIHRASRELCRTLFQWIAITPIAKPLIPQGSPCQALLFVHSIPKFRKTFVPCARPRLRNQVRSLPRSEKPDTERNATMHPPDPGSRTTLPPRRCCAPRPAAMRSKARRPTPPRAVTATRCSRAGRRARLARDRSVVRPPRTARRARRGPRPRGRNAAARRADPARPGLNPD</sequence>
<protein>
    <submittedName>
        <fullName evidence="2">Uncharacterized protein</fullName>
    </submittedName>
</protein>
<proteinExistence type="predicted"/>
<gene>
    <name evidence="2" type="ORF">SAMN05192542_10651</name>
</gene>
<reference evidence="3" key="1">
    <citation type="submission" date="2016-10" db="EMBL/GenBank/DDBJ databases">
        <authorList>
            <person name="Varghese N."/>
            <person name="Submissions S."/>
        </authorList>
    </citation>
    <scope>NUCLEOTIDE SEQUENCE [LARGE SCALE GENOMIC DNA]</scope>
    <source>
        <strain evidence="3">LMG 26416</strain>
    </source>
</reference>